<keyword evidence="1" id="KW-1133">Transmembrane helix</keyword>
<keyword evidence="1" id="KW-0812">Transmembrane</keyword>
<evidence type="ECO:0000313" key="5">
    <source>
        <dbReference type="Proteomes" id="UP000826513"/>
    </source>
</evidence>
<dbReference type="Proteomes" id="UP000826513">
    <property type="component" value="Chromosome 1"/>
</dbReference>
<gene>
    <name evidence="2" type="ORF">CFBP5473_04075</name>
    <name evidence="3" type="ORF">J5285_01325</name>
</gene>
<accession>A0A4D7DSA8</accession>
<reference evidence="2 4" key="1">
    <citation type="submission" date="2019-04" db="EMBL/GenBank/DDBJ databases">
        <title>Complete genome sequence of Agrobacterium larrymoorei CFBP5473.</title>
        <authorList>
            <person name="Haryono M."/>
            <person name="Chou L."/>
            <person name="Lin Y.-C."/>
            <person name="Lai E.-M."/>
            <person name="Kuo C.-H."/>
        </authorList>
    </citation>
    <scope>NUCLEOTIDE SEQUENCE [LARGE SCALE GENOMIC DNA]</scope>
    <source>
        <strain evidence="2 4">CFBP5473</strain>
    </source>
</reference>
<keyword evidence="1" id="KW-0472">Membrane</keyword>
<dbReference type="RefSeq" id="WP_027677319.1">
    <property type="nucleotide sequence ID" value="NZ_CP039691.1"/>
</dbReference>
<dbReference type="KEGG" id="alf:CFBP5473_04075"/>
<dbReference type="EMBL" id="CP072167">
    <property type="protein sequence ID" value="QYA07404.1"/>
    <property type="molecule type" value="Genomic_DNA"/>
</dbReference>
<organism evidence="2 4">
    <name type="scientific">Agrobacterium larrymoorei</name>
    <dbReference type="NCBI Taxonomy" id="160699"/>
    <lineage>
        <taxon>Bacteria</taxon>
        <taxon>Pseudomonadati</taxon>
        <taxon>Pseudomonadota</taxon>
        <taxon>Alphaproteobacteria</taxon>
        <taxon>Hyphomicrobiales</taxon>
        <taxon>Rhizobiaceae</taxon>
        <taxon>Rhizobium/Agrobacterium group</taxon>
        <taxon>Agrobacterium</taxon>
    </lineage>
</organism>
<keyword evidence="5" id="KW-1185">Reference proteome</keyword>
<proteinExistence type="predicted"/>
<protein>
    <submittedName>
        <fullName evidence="2">Uncharacterized protein</fullName>
    </submittedName>
</protein>
<dbReference type="EMBL" id="CP039691">
    <property type="protein sequence ID" value="QCI97162.1"/>
    <property type="molecule type" value="Genomic_DNA"/>
</dbReference>
<evidence type="ECO:0000256" key="1">
    <source>
        <dbReference type="SAM" id="Phobius"/>
    </source>
</evidence>
<feature type="transmembrane region" description="Helical" evidence="1">
    <location>
        <begin position="20"/>
        <end position="41"/>
    </location>
</feature>
<reference evidence="3 5" key="2">
    <citation type="submission" date="2021-03" db="EMBL/GenBank/DDBJ databases">
        <title>Rapid diversification of plasmids in a genus of pathogenic and nitrogen fixing bacteria.</title>
        <authorList>
            <person name="Weisberg A.J."/>
            <person name="Miller M."/>
            <person name="Ream W."/>
            <person name="Grunwald N.J."/>
            <person name="Chang J.H."/>
        </authorList>
    </citation>
    <scope>NUCLEOTIDE SEQUENCE [LARGE SCALE GENOMIC DNA]</scope>
    <source>
        <strain evidence="3 5">AF3.44</strain>
    </source>
</reference>
<dbReference type="AlphaFoldDB" id="A0A4D7DSA8"/>
<sequence length="112" mass="13085">MTEYSVIADLLHTFRTMSDGVKILAIYMPCIFGLGAMALYLHHLRHKSRPRDVQDEGQTLQGTILPPDEERPWLKKTWTVPAEHPTEHPTLEKLRRLNDYVAREVLHDKDKR</sequence>
<dbReference type="OrthoDB" id="8307549at2"/>
<dbReference type="Proteomes" id="UP000298545">
    <property type="component" value="Chromosome circular"/>
</dbReference>
<evidence type="ECO:0000313" key="3">
    <source>
        <dbReference type="EMBL" id="QYA07404.1"/>
    </source>
</evidence>
<evidence type="ECO:0000313" key="4">
    <source>
        <dbReference type="Proteomes" id="UP000298545"/>
    </source>
</evidence>
<name>A0A4D7DSA8_9HYPH</name>
<evidence type="ECO:0000313" key="2">
    <source>
        <dbReference type="EMBL" id="QCI97162.1"/>
    </source>
</evidence>